<proteinExistence type="predicted"/>
<feature type="region of interest" description="Disordered" evidence="1">
    <location>
        <begin position="1"/>
        <end position="44"/>
    </location>
</feature>
<protein>
    <submittedName>
        <fullName evidence="2">Uncharacterized protein</fullName>
    </submittedName>
</protein>
<evidence type="ECO:0000313" key="3">
    <source>
        <dbReference type="Proteomes" id="UP000248039"/>
    </source>
</evidence>
<dbReference type="OrthoDB" id="3902805at2"/>
<comment type="caution">
    <text evidence="2">The sequence shown here is derived from an EMBL/GenBank/DDBJ whole genome shotgun (WGS) entry which is preliminary data.</text>
</comment>
<gene>
    <name evidence="2" type="ORF">C7C46_28335</name>
</gene>
<evidence type="ECO:0000313" key="2">
    <source>
        <dbReference type="EMBL" id="PYC69159.1"/>
    </source>
</evidence>
<keyword evidence="3" id="KW-1185">Reference proteome</keyword>
<accession>A0A2V4MUX3</accession>
<reference evidence="2 3" key="1">
    <citation type="submission" date="2018-03" db="EMBL/GenBank/DDBJ databases">
        <title>Bioinformatic expansion and discovery of thiopeptide antibiotics.</title>
        <authorList>
            <person name="Schwalen C.J."/>
            <person name="Hudson G.A."/>
            <person name="Mitchell D.A."/>
        </authorList>
    </citation>
    <scope>NUCLEOTIDE SEQUENCE [LARGE SCALE GENOMIC DNA]</scope>
    <source>
        <strain evidence="2 3">ATCC 21389</strain>
    </source>
</reference>
<dbReference type="AlphaFoldDB" id="A0A2V4MUX3"/>
<sequence>MDRYPPIADHGPIGDLQTTAPVAAGGVLDRFRTPRRGSPTHPVLVDAVPVPVPAPPAGLVRAEAER</sequence>
<name>A0A2V4MUX3_9ACTN</name>
<evidence type="ECO:0000256" key="1">
    <source>
        <dbReference type="SAM" id="MobiDB-lite"/>
    </source>
</evidence>
<dbReference type="RefSeq" id="WP_110672784.1">
    <property type="nucleotide sequence ID" value="NZ_PYBW01000131.1"/>
</dbReference>
<dbReference type="EMBL" id="PYBW01000131">
    <property type="protein sequence ID" value="PYC69159.1"/>
    <property type="molecule type" value="Genomic_DNA"/>
</dbReference>
<dbReference type="Proteomes" id="UP000248039">
    <property type="component" value="Unassembled WGS sequence"/>
</dbReference>
<organism evidence="2 3">
    <name type="scientific">Streptomyces tateyamensis</name>
    <dbReference type="NCBI Taxonomy" id="565073"/>
    <lineage>
        <taxon>Bacteria</taxon>
        <taxon>Bacillati</taxon>
        <taxon>Actinomycetota</taxon>
        <taxon>Actinomycetes</taxon>
        <taxon>Kitasatosporales</taxon>
        <taxon>Streptomycetaceae</taxon>
        <taxon>Streptomyces</taxon>
    </lineage>
</organism>